<evidence type="ECO:0008006" key="3">
    <source>
        <dbReference type="Google" id="ProtNLM"/>
    </source>
</evidence>
<organism evidence="1 2">
    <name type="scientific">Rhizophagus clarus</name>
    <dbReference type="NCBI Taxonomy" id="94130"/>
    <lineage>
        <taxon>Eukaryota</taxon>
        <taxon>Fungi</taxon>
        <taxon>Fungi incertae sedis</taxon>
        <taxon>Mucoromycota</taxon>
        <taxon>Glomeromycotina</taxon>
        <taxon>Glomeromycetes</taxon>
        <taxon>Glomerales</taxon>
        <taxon>Glomeraceae</taxon>
        <taxon>Rhizophagus</taxon>
    </lineage>
</organism>
<reference evidence="1" key="1">
    <citation type="submission" date="2019-10" db="EMBL/GenBank/DDBJ databases">
        <title>Conservation and host-specific expression of non-tandemly repeated heterogenous ribosome RNA gene in arbuscular mycorrhizal fungi.</title>
        <authorList>
            <person name="Maeda T."/>
            <person name="Kobayashi Y."/>
            <person name="Nakagawa T."/>
            <person name="Ezawa T."/>
            <person name="Yamaguchi K."/>
            <person name="Bino T."/>
            <person name="Nishimoto Y."/>
            <person name="Shigenobu S."/>
            <person name="Kawaguchi M."/>
        </authorList>
    </citation>
    <scope>NUCLEOTIDE SEQUENCE</scope>
    <source>
        <strain evidence="1">HR1</strain>
    </source>
</reference>
<evidence type="ECO:0000313" key="2">
    <source>
        <dbReference type="Proteomes" id="UP000615446"/>
    </source>
</evidence>
<accession>A0A8H3QTJ1</accession>
<comment type="caution">
    <text evidence="1">The sequence shown here is derived from an EMBL/GenBank/DDBJ whole genome shotgun (WGS) entry which is preliminary data.</text>
</comment>
<gene>
    <name evidence="1" type="ORF">RCL2_001899700</name>
</gene>
<protein>
    <recommendedName>
        <fullName evidence="3">Retrotransposon gag domain-containing protein</fullName>
    </recommendedName>
</protein>
<name>A0A8H3QTJ1_9GLOM</name>
<dbReference type="EMBL" id="BLAL01000215">
    <property type="protein sequence ID" value="GES92210.1"/>
    <property type="molecule type" value="Genomic_DNA"/>
</dbReference>
<evidence type="ECO:0000313" key="1">
    <source>
        <dbReference type="EMBL" id="GES92210.1"/>
    </source>
</evidence>
<dbReference type="Proteomes" id="UP000615446">
    <property type="component" value="Unassembled WGS sequence"/>
</dbReference>
<sequence>MATEDHVKQYIRQAINLTFGVDLEQNIDQPPANSITHTLNQAVANLVPPINRAARIGELLLFYGGDQDPSEWERDFNIIWDANEYLKENNQTNKIRKAAACIRDDAADWYNEVAAVITRWDANGGNGAGNFCVELRKRYATPDNNDIAMRFKINYFIKGLNPLIARRTYESNPNTLDGAITQARAIETGNNLQSIGQQNQVIENNS</sequence>
<dbReference type="OrthoDB" id="2449890at2759"/>
<proteinExistence type="predicted"/>
<dbReference type="AlphaFoldDB" id="A0A8H3QTJ1"/>